<evidence type="ECO:0000256" key="9">
    <source>
        <dbReference type="ARBA" id="ARBA00022741"/>
    </source>
</evidence>
<keyword evidence="8 13" id="KW-0548">Nucleotidyltransferase</keyword>
<dbReference type="Gene3D" id="3.90.870.10">
    <property type="entry name" value="DHBP synthase"/>
    <property type="match status" value="1"/>
</dbReference>
<feature type="domain" description="YrdC-like" evidence="15">
    <location>
        <begin position="14"/>
        <end position="201"/>
    </location>
</feature>
<feature type="binding site" evidence="14">
    <location>
        <position position="237"/>
    </location>
    <ligand>
        <name>ATP</name>
        <dbReference type="ChEBI" id="CHEBI:30616"/>
    </ligand>
</feature>
<evidence type="ECO:0000256" key="8">
    <source>
        <dbReference type="ARBA" id="ARBA00022695"/>
    </source>
</evidence>
<evidence type="ECO:0000256" key="7">
    <source>
        <dbReference type="ARBA" id="ARBA00022694"/>
    </source>
</evidence>
<feature type="binding site" evidence="14">
    <location>
        <position position="123"/>
    </location>
    <ligand>
        <name>L-threonine</name>
        <dbReference type="ChEBI" id="CHEBI:57926"/>
    </ligand>
</feature>
<feature type="binding site" evidence="14">
    <location>
        <position position="63"/>
    </location>
    <ligand>
        <name>ATP</name>
        <dbReference type="ChEBI" id="CHEBI:30616"/>
    </ligand>
</feature>
<dbReference type="BioCyc" id="RPAL316057:RPD_RS06320-MONOMER"/>
<dbReference type="GO" id="GO:0008033">
    <property type="term" value="P:tRNA processing"/>
    <property type="evidence" value="ECO:0007669"/>
    <property type="project" value="UniProtKB-KW"/>
</dbReference>
<dbReference type="NCBIfam" id="TIGR00057">
    <property type="entry name" value="L-threonylcarbamoyladenylate synthase"/>
    <property type="match status" value="1"/>
</dbReference>
<dbReference type="PANTHER" id="PTHR17490:SF16">
    <property type="entry name" value="THREONYLCARBAMOYL-AMP SYNTHASE"/>
    <property type="match status" value="1"/>
</dbReference>
<dbReference type="KEGG" id="rpd:RPD_1247"/>
<dbReference type="GO" id="GO:0061710">
    <property type="term" value="F:L-threonylcarbamoyladenylate synthase"/>
    <property type="evidence" value="ECO:0007669"/>
    <property type="project" value="UniProtKB-EC"/>
</dbReference>
<keyword evidence="10 13" id="KW-0067">ATP-binding</keyword>
<dbReference type="InterPro" id="IPR006070">
    <property type="entry name" value="Sua5-like_dom"/>
</dbReference>
<dbReference type="Proteomes" id="UP000001818">
    <property type="component" value="Chromosome"/>
</dbReference>
<dbReference type="Pfam" id="PF01300">
    <property type="entry name" value="Sua5_yciO_yrdC"/>
    <property type="match status" value="1"/>
</dbReference>
<comment type="subcellular location">
    <subcellularLocation>
        <location evidence="1 13">Cytoplasm</location>
    </subcellularLocation>
</comment>
<reference evidence="16 17" key="1">
    <citation type="submission" date="2006-03" db="EMBL/GenBank/DDBJ databases">
        <title>Complete sequence of Rhodopseudomonas palustris BisB5.</title>
        <authorList>
            <consortium name="US DOE Joint Genome Institute"/>
            <person name="Copeland A."/>
            <person name="Lucas S."/>
            <person name="Lapidus A."/>
            <person name="Barry K."/>
            <person name="Detter J.C."/>
            <person name="Glavina del Rio T."/>
            <person name="Hammon N."/>
            <person name="Israni S."/>
            <person name="Dalin E."/>
            <person name="Tice H."/>
            <person name="Pitluck S."/>
            <person name="Chain P."/>
            <person name="Malfatti S."/>
            <person name="Shin M."/>
            <person name="Vergez L."/>
            <person name="Schmutz J."/>
            <person name="Larimer F."/>
            <person name="Land M."/>
            <person name="Hauser L."/>
            <person name="Pelletier D.A."/>
            <person name="Kyrpides N."/>
            <person name="Lykidis A."/>
            <person name="Oda Y."/>
            <person name="Harwood C.S."/>
            <person name="Richardson P."/>
        </authorList>
    </citation>
    <scope>NUCLEOTIDE SEQUENCE [LARGE SCALE GENOMIC DNA]</scope>
    <source>
        <strain evidence="16 17">BisB5</strain>
    </source>
</reference>
<feature type="binding site" evidence="14">
    <location>
        <position position="59"/>
    </location>
    <ligand>
        <name>ATP</name>
        <dbReference type="ChEBI" id="CHEBI:30616"/>
    </ligand>
</feature>
<dbReference type="PANTHER" id="PTHR17490">
    <property type="entry name" value="SUA5"/>
    <property type="match status" value="1"/>
</dbReference>
<dbReference type="PIRSF" id="PIRSF004930">
    <property type="entry name" value="Tln_factor_SUA5"/>
    <property type="match status" value="1"/>
</dbReference>
<evidence type="ECO:0000256" key="2">
    <source>
        <dbReference type="ARBA" id="ARBA00007663"/>
    </source>
</evidence>
<comment type="catalytic activity">
    <reaction evidence="12 13">
        <text>L-threonine + hydrogencarbonate + ATP = L-threonylcarbamoyladenylate + diphosphate + H2O</text>
        <dbReference type="Rhea" id="RHEA:36407"/>
        <dbReference type="ChEBI" id="CHEBI:15377"/>
        <dbReference type="ChEBI" id="CHEBI:17544"/>
        <dbReference type="ChEBI" id="CHEBI:30616"/>
        <dbReference type="ChEBI" id="CHEBI:33019"/>
        <dbReference type="ChEBI" id="CHEBI:57926"/>
        <dbReference type="ChEBI" id="CHEBI:73682"/>
        <dbReference type="EC" id="2.7.7.87"/>
    </reaction>
</comment>
<feature type="binding site" evidence="14">
    <location>
        <position position="68"/>
    </location>
    <ligand>
        <name>L-threonine</name>
        <dbReference type="ChEBI" id="CHEBI:57926"/>
    </ligand>
</feature>
<evidence type="ECO:0000256" key="12">
    <source>
        <dbReference type="ARBA" id="ARBA00048366"/>
    </source>
</evidence>
<evidence type="ECO:0000256" key="13">
    <source>
        <dbReference type="PIRNR" id="PIRNR004930"/>
    </source>
</evidence>
<dbReference type="AlphaFoldDB" id="Q13BQ4"/>
<protein>
    <recommendedName>
        <fullName evidence="4 13">Threonylcarbamoyl-AMP synthase</fullName>
        <shortName evidence="13">TC-AMP synthase</shortName>
        <ecNumber evidence="3 13">2.7.7.87</ecNumber>
    </recommendedName>
    <alternativeName>
        <fullName evidence="11 13">L-threonylcarbamoyladenylate synthase</fullName>
    </alternativeName>
</protein>
<dbReference type="SUPFAM" id="SSF55821">
    <property type="entry name" value="YrdC/RibB"/>
    <property type="match status" value="1"/>
</dbReference>
<dbReference type="Gene3D" id="3.40.50.11030">
    <property type="entry name" value="Threonylcarbamoyl-AMP synthase, C-terminal domain"/>
    <property type="match status" value="1"/>
</dbReference>
<evidence type="ECO:0000256" key="10">
    <source>
        <dbReference type="ARBA" id="ARBA00022840"/>
    </source>
</evidence>
<evidence type="ECO:0000259" key="15">
    <source>
        <dbReference type="PROSITE" id="PS51163"/>
    </source>
</evidence>
<evidence type="ECO:0000313" key="17">
    <source>
        <dbReference type="Proteomes" id="UP000001818"/>
    </source>
</evidence>
<dbReference type="GO" id="GO:0005737">
    <property type="term" value="C:cytoplasm"/>
    <property type="evidence" value="ECO:0007669"/>
    <property type="project" value="UniProtKB-SubCell"/>
</dbReference>
<keyword evidence="9 13" id="KW-0547">Nucleotide-binding</keyword>
<evidence type="ECO:0000256" key="4">
    <source>
        <dbReference type="ARBA" id="ARBA00015492"/>
    </source>
</evidence>
<evidence type="ECO:0000256" key="1">
    <source>
        <dbReference type="ARBA" id="ARBA00004496"/>
    </source>
</evidence>
<evidence type="ECO:0000313" key="16">
    <source>
        <dbReference type="EMBL" id="ABE38485.1"/>
    </source>
</evidence>
<dbReference type="GO" id="GO:0000049">
    <property type="term" value="F:tRNA binding"/>
    <property type="evidence" value="ECO:0007669"/>
    <property type="project" value="TreeGrafter"/>
</dbReference>
<evidence type="ECO:0000256" key="11">
    <source>
        <dbReference type="ARBA" id="ARBA00029774"/>
    </source>
</evidence>
<evidence type="ECO:0000256" key="14">
    <source>
        <dbReference type="PIRSR" id="PIRSR004930-1"/>
    </source>
</evidence>
<dbReference type="eggNOG" id="COG0009">
    <property type="taxonomic scope" value="Bacteria"/>
</dbReference>
<feature type="binding site" evidence="14">
    <location>
        <position position="153"/>
    </location>
    <ligand>
        <name>ATP</name>
        <dbReference type="ChEBI" id="CHEBI:30616"/>
    </ligand>
</feature>
<dbReference type="EC" id="2.7.7.87" evidence="3 13"/>
<name>Q13BQ4_RHOPS</name>
<keyword evidence="7 13" id="KW-0819">tRNA processing</keyword>
<evidence type="ECO:0000256" key="6">
    <source>
        <dbReference type="ARBA" id="ARBA00022679"/>
    </source>
</evidence>
<dbReference type="InterPro" id="IPR050156">
    <property type="entry name" value="TC-AMP_synthase_SUA5"/>
</dbReference>
<keyword evidence="6 13" id="KW-0808">Transferase</keyword>
<evidence type="ECO:0000256" key="3">
    <source>
        <dbReference type="ARBA" id="ARBA00012584"/>
    </source>
</evidence>
<dbReference type="GO" id="GO:0005524">
    <property type="term" value="F:ATP binding"/>
    <property type="evidence" value="ECO:0007669"/>
    <property type="project" value="UniProtKB-UniRule"/>
</dbReference>
<gene>
    <name evidence="16" type="ordered locus">RPD_1247</name>
</gene>
<dbReference type="PROSITE" id="PS51163">
    <property type="entry name" value="YRDC"/>
    <property type="match status" value="1"/>
</dbReference>
<dbReference type="HOGENOM" id="CLU_031397_0_2_5"/>
<comment type="function">
    <text evidence="13">Required for the formation of a threonylcarbamoyl group on adenosine at position 37 (t(6)A37) in tRNAs that read codons beginning with adenine.</text>
</comment>
<dbReference type="InterPro" id="IPR038385">
    <property type="entry name" value="Sua5/YwlC_C"/>
</dbReference>
<dbReference type="InterPro" id="IPR017945">
    <property type="entry name" value="DHBP_synth_RibB-like_a/b_dom"/>
</dbReference>
<feature type="binding site" evidence="14">
    <location>
        <position position="143"/>
    </location>
    <ligand>
        <name>L-threonine</name>
        <dbReference type="ChEBI" id="CHEBI:57926"/>
    </ligand>
</feature>
<keyword evidence="5 13" id="KW-0963">Cytoplasm</keyword>
<proteinExistence type="inferred from homology"/>
<feature type="binding site" evidence="14">
    <location>
        <position position="145"/>
    </location>
    <ligand>
        <name>ATP</name>
        <dbReference type="ChEBI" id="CHEBI:30616"/>
    </ligand>
</feature>
<dbReference type="InterPro" id="IPR005145">
    <property type="entry name" value="Sua5_C"/>
</dbReference>
<dbReference type="FunFam" id="3.90.870.10:FF:000009">
    <property type="entry name" value="Threonylcarbamoyl-AMP synthase, putative"/>
    <property type="match status" value="1"/>
</dbReference>
<feature type="binding site" evidence="14">
    <location>
        <position position="197"/>
    </location>
    <ligand>
        <name>ATP</name>
        <dbReference type="ChEBI" id="CHEBI:30616"/>
    </ligand>
</feature>
<accession>Q13BQ4</accession>
<dbReference type="InterPro" id="IPR010923">
    <property type="entry name" value="T(6)A37_SUA5"/>
</dbReference>
<evidence type="ECO:0000256" key="5">
    <source>
        <dbReference type="ARBA" id="ARBA00022490"/>
    </source>
</evidence>
<dbReference type="Pfam" id="PF03481">
    <property type="entry name" value="Sua5_C"/>
    <property type="match status" value="1"/>
</dbReference>
<feature type="binding site" evidence="14">
    <location>
        <position position="119"/>
    </location>
    <ligand>
        <name>ATP</name>
        <dbReference type="ChEBI" id="CHEBI:30616"/>
    </ligand>
</feature>
<dbReference type="EMBL" id="CP000283">
    <property type="protein sequence ID" value="ABE38485.1"/>
    <property type="molecule type" value="Genomic_DNA"/>
</dbReference>
<dbReference type="GO" id="GO:0003725">
    <property type="term" value="F:double-stranded RNA binding"/>
    <property type="evidence" value="ECO:0007669"/>
    <property type="project" value="UniProtKB-UniRule"/>
</dbReference>
<organism evidence="16 17">
    <name type="scientific">Rhodopseudomonas palustris (strain BisB5)</name>
    <dbReference type="NCBI Taxonomy" id="316057"/>
    <lineage>
        <taxon>Bacteria</taxon>
        <taxon>Pseudomonadati</taxon>
        <taxon>Pseudomonadota</taxon>
        <taxon>Alphaproteobacteria</taxon>
        <taxon>Hyphomicrobiales</taxon>
        <taxon>Nitrobacteraceae</taxon>
        <taxon>Rhodopseudomonas</taxon>
    </lineage>
</organism>
<sequence>MTLDLKTMTLPAGPAAAAEAAECLRGGGLIGFPTETVYGLGADAANPAAVARLYAAKGRPSFNPLIAHVASLDSARGLARFDATALRLAEAFWPGPLTLVLPKAPGCTVSDLATAGLDTVAVRIPAHPVAQAILRAFGGAVVAPSANRSGHVSPTTAAHVRADLDGRIDLIVDGGPVEVGVESTILGCCLGAPVLLRPGGAPREAIERLLGFALAEPAAAPAGDHAPLAPGMLASHYAPGAQVRLDARDVRPGEALLGFGPVALPGAEAASAIRNLSPAGDLAEAAAHLFGFLRELDASGAQAIAVMPIPHQGLGEAINDRLRRAAAPRD</sequence>
<dbReference type="GO" id="GO:0006450">
    <property type="term" value="P:regulation of translational fidelity"/>
    <property type="evidence" value="ECO:0007669"/>
    <property type="project" value="TreeGrafter"/>
</dbReference>
<feature type="binding site" evidence="14">
    <location>
        <position position="183"/>
    </location>
    <ligand>
        <name>L-threonine</name>
        <dbReference type="ChEBI" id="CHEBI:57926"/>
    </ligand>
</feature>
<comment type="similarity">
    <text evidence="2 13">Belongs to the SUA5 family.</text>
</comment>
<feature type="binding site" evidence="14">
    <location>
        <position position="36"/>
    </location>
    <ligand>
        <name>L-threonine</name>
        <dbReference type="ChEBI" id="CHEBI:57926"/>
    </ligand>
</feature>
<dbReference type="STRING" id="316057.RPD_1247"/>